<dbReference type="InParanoid" id="A0A0R2FTI5"/>
<dbReference type="Proteomes" id="UP000051296">
    <property type="component" value="Unassembled WGS sequence"/>
</dbReference>
<dbReference type="PANTHER" id="PTHR35936">
    <property type="entry name" value="MEMBRANE-BOUND LYTIC MUREIN TRANSGLYCOSYLASE F"/>
    <property type="match status" value="1"/>
</dbReference>
<dbReference type="SUPFAM" id="SSF53850">
    <property type="entry name" value="Periplasmic binding protein-like II"/>
    <property type="match status" value="1"/>
</dbReference>
<dbReference type="PANTHER" id="PTHR35936:SF34">
    <property type="entry name" value="ABC TRANSPORTER EXTRACELLULAR-BINDING PROTEIN YCKB-RELATED"/>
    <property type="match status" value="1"/>
</dbReference>
<dbReference type="Pfam" id="PF00497">
    <property type="entry name" value="SBP_bac_3"/>
    <property type="match status" value="1"/>
</dbReference>
<reference evidence="4 5" key="1">
    <citation type="journal article" date="2015" name="Genome Announc.">
        <title>Expanding the biotechnology potential of lactobacilli through comparative genomics of 213 strains and associated genera.</title>
        <authorList>
            <person name="Sun Z."/>
            <person name="Harris H.M."/>
            <person name="McCann A."/>
            <person name="Guo C."/>
            <person name="Argimon S."/>
            <person name="Zhang W."/>
            <person name="Yang X."/>
            <person name="Jeffery I.B."/>
            <person name="Cooney J.C."/>
            <person name="Kagawa T.F."/>
            <person name="Liu W."/>
            <person name="Song Y."/>
            <person name="Salvetti E."/>
            <person name="Wrobel A."/>
            <person name="Rasinkangas P."/>
            <person name="Parkhill J."/>
            <person name="Rea M.C."/>
            <person name="O'Sullivan O."/>
            <person name="Ritari J."/>
            <person name="Douillard F.P."/>
            <person name="Paul Ross R."/>
            <person name="Yang R."/>
            <person name="Briner A.E."/>
            <person name="Felis G.E."/>
            <person name="de Vos W.M."/>
            <person name="Barrangou R."/>
            <person name="Klaenhammer T.R."/>
            <person name="Caufield P.W."/>
            <person name="Cui Y."/>
            <person name="Zhang H."/>
            <person name="O'Toole P.W."/>
        </authorList>
    </citation>
    <scope>NUCLEOTIDE SEQUENCE [LARGE SCALE GENOMIC DNA]</scope>
    <source>
        <strain evidence="4 5">DSM 20190</strain>
    </source>
</reference>
<dbReference type="CDD" id="cd00996">
    <property type="entry name" value="PBP2_AatB_like"/>
    <property type="match status" value="1"/>
</dbReference>
<dbReference type="RefSeq" id="WP_022791727.1">
    <property type="nucleotide sequence ID" value="NZ_ATUU01000003.1"/>
</dbReference>
<dbReference type="eggNOG" id="COG0834">
    <property type="taxonomic scope" value="Bacteria"/>
</dbReference>
<sequence length="277" mass="31616">MKRIQLTKKQWLGNGIVLLCVVLVIGTVWALTKRPSKHWSAQSAHQTIVVGVDDTYVPMGFRNAHGQLVGFDVDLARAAFKQMGLKPKFQVIDWSMKETELRTGHIDVIWNGYTMTAERKRAVLFSKPYHEDKLVLLTMKRGSVKQIKDMAHKRLGVQTGSSSLQMYNDRPTVLKHTVKKPVVQYDSYDKALNDLQVGRLDAVLISRDYAHYYVKQEARPTDFRIVETAFPKEQYGVGMRKTDRRLQAKLNQALEQVAANGEANRIAKKYFGHSNVQ</sequence>
<keyword evidence="2" id="KW-0812">Transmembrane</keyword>
<keyword evidence="1" id="KW-0732">Signal</keyword>
<feature type="domain" description="Solute-binding protein family 3/N-terminal" evidence="3">
    <location>
        <begin position="47"/>
        <end position="274"/>
    </location>
</feature>
<evidence type="ECO:0000259" key="3">
    <source>
        <dbReference type="SMART" id="SM00062"/>
    </source>
</evidence>
<accession>A0A0R2FTI5</accession>
<dbReference type="PATRIC" id="fig|1123500.6.peg.1030"/>
<dbReference type="Gene3D" id="3.40.190.10">
    <property type="entry name" value="Periplasmic binding protein-like II"/>
    <property type="match status" value="2"/>
</dbReference>
<comment type="caution">
    <text evidence="4">The sequence shown here is derived from an EMBL/GenBank/DDBJ whole genome shotgun (WGS) entry which is preliminary data.</text>
</comment>
<keyword evidence="2" id="KW-0472">Membrane</keyword>
<evidence type="ECO:0000313" key="5">
    <source>
        <dbReference type="Proteomes" id="UP000051296"/>
    </source>
</evidence>
<evidence type="ECO:0000256" key="1">
    <source>
        <dbReference type="ARBA" id="ARBA00022729"/>
    </source>
</evidence>
<evidence type="ECO:0000256" key="2">
    <source>
        <dbReference type="SAM" id="Phobius"/>
    </source>
</evidence>
<dbReference type="STRING" id="1123500.GCA_000420365_00972"/>
<dbReference type="SMART" id="SM00062">
    <property type="entry name" value="PBPb"/>
    <property type="match status" value="1"/>
</dbReference>
<name>A0A0R2FTI5_9LACO</name>
<gene>
    <name evidence="4" type="ORF">IV68_GL001026</name>
</gene>
<dbReference type="InterPro" id="IPR001638">
    <property type="entry name" value="Solute-binding_3/MltF_N"/>
</dbReference>
<evidence type="ECO:0000313" key="4">
    <source>
        <dbReference type="EMBL" id="KRN31769.1"/>
    </source>
</evidence>
<proteinExistence type="predicted"/>
<keyword evidence="2" id="KW-1133">Transmembrane helix</keyword>
<keyword evidence="5" id="KW-1185">Reference proteome</keyword>
<protein>
    <submittedName>
        <fullName evidence="4">Amino acid ABC superfamily ATP binding cassette transporter, binding protein</fullName>
    </submittedName>
</protein>
<dbReference type="EMBL" id="JQAX01000003">
    <property type="protein sequence ID" value="KRN31769.1"/>
    <property type="molecule type" value="Genomic_DNA"/>
</dbReference>
<organism evidence="4 5">
    <name type="scientific">Weissella halotolerans DSM 20190</name>
    <dbReference type="NCBI Taxonomy" id="1123500"/>
    <lineage>
        <taxon>Bacteria</taxon>
        <taxon>Bacillati</taxon>
        <taxon>Bacillota</taxon>
        <taxon>Bacilli</taxon>
        <taxon>Lactobacillales</taxon>
        <taxon>Lactobacillaceae</taxon>
        <taxon>Weissella</taxon>
    </lineage>
</organism>
<dbReference type="OrthoDB" id="9775197at2"/>
<feature type="transmembrane region" description="Helical" evidence="2">
    <location>
        <begin position="12"/>
        <end position="31"/>
    </location>
</feature>
<dbReference type="AlphaFoldDB" id="A0A0R2FTI5"/>